<evidence type="ECO:0000313" key="2">
    <source>
        <dbReference type="EMBL" id="NPE24885.1"/>
    </source>
</evidence>
<dbReference type="Pfam" id="PF11175">
    <property type="entry name" value="DUF2961"/>
    <property type="match status" value="1"/>
</dbReference>
<name>A0ABX2B3S3_9BACT</name>
<proteinExistence type="predicted"/>
<evidence type="ECO:0000313" key="3">
    <source>
        <dbReference type="Proteomes" id="UP000820977"/>
    </source>
</evidence>
<protein>
    <submittedName>
        <fullName evidence="2">DUF2961 domain-containing protein</fullName>
    </submittedName>
</protein>
<dbReference type="InterPro" id="IPR021345">
    <property type="entry name" value="DUF2961"/>
</dbReference>
<organism evidence="2 3">
    <name type="scientific">Xylanibacter caecicola</name>
    <dbReference type="NCBI Taxonomy" id="2736294"/>
    <lineage>
        <taxon>Bacteria</taxon>
        <taxon>Pseudomonadati</taxon>
        <taxon>Bacteroidota</taxon>
        <taxon>Bacteroidia</taxon>
        <taxon>Bacteroidales</taxon>
        <taxon>Prevotellaceae</taxon>
        <taxon>Xylanibacter</taxon>
    </lineage>
</organism>
<feature type="chain" id="PRO_5046600548" evidence="1">
    <location>
        <begin position="23"/>
        <end position="653"/>
    </location>
</feature>
<comment type="caution">
    <text evidence="2">The sequence shown here is derived from an EMBL/GenBank/DDBJ whole genome shotgun (WGS) entry which is preliminary data.</text>
</comment>
<dbReference type="Gene3D" id="2.60.120.1390">
    <property type="match status" value="3"/>
</dbReference>
<feature type="signal peptide" evidence="1">
    <location>
        <begin position="1"/>
        <end position="22"/>
    </location>
</feature>
<dbReference type="RefSeq" id="WP_172344370.1">
    <property type="nucleotide sequence ID" value="NZ_CASYYZ010000064.1"/>
</dbReference>
<gene>
    <name evidence="2" type="ORF">HPS54_05030</name>
</gene>
<keyword evidence="3" id="KW-1185">Reference proteome</keyword>
<keyword evidence="1" id="KW-0732">Signal</keyword>
<dbReference type="Proteomes" id="UP000820977">
    <property type="component" value="Unassembled WGS sequence"/>
</dbReference>
<reference evidence="2 3" key="1">
    <citation type="submission" date="2020-05" db="EMBL/GenBank/DDBJ databases">
        <title>Distinct polysaccharide utilization as determinants for interspecies competition between intestinal Prevotella spp.</title>
        <authorList>
            <person name="Galvez E.J.C."/>
            <person name="Iljazovic A."/>
            <person name="Strowig T."/>
        </authorList>
    </citation>
    <scope>NUCLEOTIDE SEQUENCE [LARGE SCALE GENOMIC DNA]</scope>
    <source>
        <strain evidence="2 3">PCHR</strain>
    </source>
</reference>
<dbReference type="EMBL" id="JABKKJ010000005">
    <property type="protein sequence ID" value="NPE24885.1"/>
    <property type="molecule type" value="Genomic_DNA"/>
</dbReference>
<evidence type="ECO:0000256" key="1">
    <source>
        <dbReference type="SAM" id="SignalP"/>
    </source>
</evidence>
<sequence length="653" mass="72211">MKRMICGAAMSLLLWQSIAAQHGLIDNAVRNLPLLAPAGTEIHYQGSIDKTGGNADWDWYLYEDANREWVVLDVDGPGCIQNLTQHRYLTCSDPLFRFYLDGSSEAQYEVRLSELGTKFPFCRPLADSYIGPYDNGRGPIRVARSFVPLQFNKGCKVTTDVRLFGNDRMRGESGWGHIVYHTYASPQADTLAVYKESLENARQLKSRGLVVGADERADTVTVPRTDLQPGGTCLLARVDGGGVLSAVRLFADRADAEALQTVWVEITFDGHDAPDVLCPIGAFFGNSFGYNSTEYLLMGVAEGGMMYNTFPMPFWQGASLSLHNRGRRPFALAGGAVVTSANGYDRASAGYFRNTPYYIRRHVEGEDSRIGTATGSGKMVAAHVTCWAERPNVISCEGDVHVYIDDERTPRVQSDGSESFVSYGWGFPTPPETHPFGGYDGLADNPWSMTRLCILDSYPFDRNISFNIESGERNDQYLEHAGTIFYYGQDAPRAVLTDSLLTADSRSRRRHSCRVSGPHAVETATSVYEGTYNNVKLTRSFVSYGEGSELSFGVRINPDNDGVRLLRTSNQRAARQLAEVYVDGSRVEERNWYHADGNPHMQWLDDSFVIPARYTRGKSSVKIRIVPKAAGAAVAWTDSAYRVYSLRAGGGGE</sequence>
<accession>A0ABX2B3S3</accession>